<reference evidence="3 4" key="1">
    <citation type="submission" date="2019-08" db="EMBL/GenBank/DDBJ databases">
        <title>The genome sequence of a newly discovered highly antifungal drug resistant Aspergillus species, Aspergillus tanneri NIH 1004.</title>
        <authorList>
            <person name="Mounaud S."/>
            <person name="Singh I."/>
            <person name="Joardar V."/>
            <person name="Pakala S."/>
            <person name="Pakala S."/>
            <person name="Venepally P."/>
            <person name="Chung J.K."/>
            <person name="Losada L."/>
            <person name="Nierman W.C."/>
        </authorList>
    </citation>
    <scope>NUCLEOTIDE SEQUENCE [LARGE SCALE GENOMIC DNA]</scope>
    <source>
        <strain evidence="3 4">NIH1004</strain>
    </source>
</reference>
<dbReference type="AlphaFoldDB" id="A0A5M9N324"/>
<dbReference type="RefSeq" id="XP_033430770.1">
    <property type="nucleotide sequence ID" value="XM_033565013.1"/>
</dbReference>
<dbReference type="Proteomes" id="UP000324241">
    <property type="component" value="Unassembled WGS sequence"/>
</dbReference>
<evidence type="ECO:0000313" key="3">
    <source>
        <dbReference type="EMBL" id="KAA8651409.1"/>
    </source>
</evidence>
<organism evidence="3 4">
    <name type="scientific">Aspergillus tanneri</name>
    <dbReference type="NCBI Taxonomy" id="1220188"/>
    <lineage>
        <taxon>Eukaryota</taxon>
        <taxon>Fungi</taxon>
        <taxon>Dikarya</taxon>
        <taxon>Ascomycota</taxon>
        <taxon>Pezizomycotina</taxon>
        <taxon>Eurotiomycetes</taxon>
        <taxon>Eurotiomycetidae</taxon>
        <taxon>Eurotiales</taxon>
        <taxon>Aspergillaceae</taxon>
        <taxon>Aspergillus</taxon>
        <taxon>Aspergillus subgen. Circumdati</taxon>
    </lineage>
</organism>
<comment type="caution">
    <text evidence="3">The sequence shown here is derived from an EMBL/GenBank/DDBJ whole genome shotgun (WGS) entry which is preliminary data.</text>
</comment>
<feature type="region of interest" description="Disordered" evidence="1">
    <location>
        <begin position="170"/>
        <end position="189"/>
    </location>
</feature>
<name>A0A5M9N324_9EURO</name>
<dbReference type="EMBL" id="QUQM01000002">
    <property type="protein sequence ID" value="KAA8651409.1"/>
    <property type="molecule type" value="Genomic_DNA"/>
</dbReference>
<feature type="transmembrane region" description="Helical" evidence="2">
    <location>
        <begin position="110"/>
        <end position="132"/>
    </location>
</feature>
<feature type="region of interest" description="Disordered" evidence="1">
    <location>
        <begin position="197"/>
        <end position="293"/>
    </location>
</feature>
<sequence length="293" mass="31897">MGDYWKWDGMPTVTWDIDGNPHPITYNSQPTYTDESNKYATTYYHTTPTTEIQQSKSTDDATATHQSLTTTAHQSTTTTTISATTSDSTLPTEAFSADTGGAGLPTKTKVAIAVPVSLVGAAILFALLFVFLRRRKKSRHAQSRPYVDLGSTGMNVPSHTAIAWASRSPVAPSFPESTHRQSVTQSNHTSLHDINTQARSQHAQVSDIGAGFTNSDRNGRIAGNHERNSSISEQQMLRDDSPRSPFDTALDDAVSEISRGSGRRIHGHYRGLSDRSSVSSFSGDEREHGRSRG</sequence>
<evidence type="ECO:0000256" key="2">
    <source>
        <dbReference type="SAM" id="Phobius"/>
    </source>
</evidence>
<feature type="compositionally biased region" description="Basic and acidic residues" evidence="1">
    <location>
        <begin position="283"/>
        <end position="293"/>
    </location>
</feature>
<keyword evidence="2" id="KW-1133">Transmembrane helix</keyword>
<protein>
    <recommendedName>
        <fullName evidence="5">Mid2 domain-containing protein</fullName>
    </recommendedName>
</protein>
<feature type="compositionally biased region" description="Low complexity" evidence="1">
    <location>
        <begin position="60"/>
        <end position="85"/>
    </location>
</feature>
<evidence type="ECO:0000256" key="1">
    <source>
        <dbReference type="SAM" id="MobiDB-lite"/>
    </source>
</evidence>
<feature type="compositionally biased region" description="Polar residues" evidence="1">
    <location>
        <begin position="180"/>
        <end position="189"/>
    </location>
</feature>
<evidence type="ECO:0008006" key="5">
    <source>
        <dbReference type="Google" id="ProtNLM"/>
    </source>
</evidence>
<feature type="compositionally biased region" description="Basic and acidic residues" evidence="1">
    <location>
        <begin position="217"/>
        <end position="228"/>
    </location>
</feature>
<dbReference type="GeneID" id="54322993"/>
<keyword evidence="2" id="KW-0472">Membrane</keyword>
<gene>
    <name evidence="3" type="ORF">ATNIH1004_000291</name>
</gene>
<proteinExistence type="predicted"/>
<keyword evidence="2" id="KW-0812">Transmembrane</keyword>
<feature type="region of interest" description="Disordered" evidence="1">
    <location>
        <begin position="51"/>
        <end position="85"/>
    </location>
</feature>
<evidence type="ECO:0000313" key="4">
    <source>
        <dbReference type="Proteomes" id="UP000324241"/>
    </source>
</evidence>
<accession>A0A5M9N324</accession>